<feature type="signal peptide" evidence="1">
    <location>
        <begin position="1"/>
        <end position="28"/>
    </location>
</feature>
<dbReference type="RefSeq" id="WP_196097188.1">
    <property type="nucleotide sequence ID" value="NZ_CP064939.1"/>
</dbReference>
<keyword evidence="1" id="KW-0732">Signal</keyword>
<reference evidence="2 3" key="1">
    <citation type="submission" date="2020-11" db="EMBL/GenBank/DDBJ databases">
        <title>Pedobacter endophytica, an endophytic bacteria isolated form Carex pumila.</title>
        <authorList>
            <person name="Peng Y."/>
            <person name="Jiang L."/>
            <person name="Lee J."/>
        </authorList>
    </citation>
    <scope>NUCLEOTIDE SEQUENCE [LARGE SCALE GENOMIC DNA]</scope>
    <source>
        <strain evidence="2 3">JBR3-12</strain>
    </source>
</reference>
<evidence type="ECO:0000256" key="1">
    <source>
        <dbReference type="SAM" id="SignalP"/>
    </source>
</evidence>
<keyword evidence="3" id="KW-1185">Reference proteome</keyword>
<accession>A0A7U3Q3J1</accession>
<name>A0A7U3Q3J1_9SPHI</name>
<sequence>MNRLFNFRNIAVAAIFSVAGVIGLSAFTQPENPGTVKEKRAKQWFVYTGSTIAGESNQLNYTEYTAGGEPEDCGGGDMRCAIYAEPVTVSGTVRPDLSQIDASQTKHQLEP</sequence>
<evidence type="ECO:0000313" key="3">
    <source>
        <dbReference type="Proteomes" id="UP000594759"/>
    </source>
</evidence>
<evidence type="ECO:0000313" key="2">
    <source>
        <dbReference type="EMBL" id="QPH37876.1"/>
    </source>
</evidence>
<organism evidence="2 3">
    <name type="scientific">Pedobacter endophyticus</name>
    <dbReference type="NCBI Taxonomy" id="2789740"/>
    <lineage>
        <taxon>Bacteria</taxon>
        <taxon>Pseudomonadati</taxon>
        <taxon>Bacteroidota</taxon>
        <taxon>Sphingobacteriia</taxon>
        <taxon>Sphingobacteriales</taxon>
        <taxon>Sphingobacteriaceae</taxon>
        <taxon>Pedobacter</taxon>
    </lineage>
</organism>
<gene>
    <name evidence="2" type="ORF">IZT61_12220</name>
</gene>
<proteinExistence type="predicted"/>
<protein>
    <submittedName>
        <fullName evidence="2">Uncharacterized protein</fullName>
    </submittedName>
</protein>
<dbReference type="Proteomes" id="UP000594759">
    <property type="component" value="Chromosome"/>
</dbReference>
<dbReference type="AlphaFoldDB" id="A0A7U3Q3J1"/>
<dbReference type="KEGG" id="pex:IZT61_12220"/>
<feature type="chain" id="PRO_5032593230" evidence="1">
    <location>
        <begin position="29"/>
        <end position="111"/>
    </location>
</feature>
<dbReference type="EMBL" id="CP064939">
    <property type="protein sequence ID" value="QPH37876.1"/>
    <property type="molecule type" value="Genomic_DNA"/>
</dbReference>